<feature type="domain" description="DUF6440" evidence="1">
    <location>
        <begin position="5"/>
        <end position="53"/>
    </location>
</feature>
<proteinExistence type="predicted"/>
<dbReference type="InterPro" id="IPR045515">
    <property type="entry name" value="DUF6440"/>
</dbReference>
<evidence type="ECO:0000313" key="2">
    <source>
        <dbReference type="EMBL" id="MBW7572693.1"/>
    </source>
</evidence>
<gene>
    <name evidence="2" type="ORF">J5W02_07685</name>
</gene>
<name>A0ABS7DN97_9FIRM</name>
<dbReference type="RefSeq" id="WP_219965082.1">
    <property type="nucleotide sequence ID" value="NZ_JAGFNZ010000002.1"/>
</dbReference>
<organism evidence="2 3">
    <name type="scientific">Caproiciproducens faecalis</name>
    <dbReference type="NCBI Taxonomy" id="2820301"/>
    <lineage>
        <taxon>Bacteria</taxon>
        <taxon>Bacillati</taxon>
        <taxon>Bacillota</taxon>
        <taxon>Clostridia</taxon>
        <taxon>Eubacteriales</taxon>
        <taxon>Acutalibacteraceae</taxon>
        <taxon>Caproiciproducens</taxon>
    </lineage>
</organism>
<keyword evidence="3" id="KW-1185">Reference proteome</keyword>
<dbReference type="EMBL" id="JAGFNZ010000002">
    <property type="protein sequence ID" value="MBW7572693.1"/>
    <property type="molecule type" value="Genomic_DNA"/>
</dbReference>
<reference evidence="2 3" key="1">
    <citation type="submission" date="2021-03" db="EMBL/GenBank/DDBJ databases">
        <title>Caproiciproducens sp. nov. isolated from feces of cow.</title>
        <authorList>
            <person name="Choi J.-Y."/>
        </authorList>
    </citation>
    <scope>NUCLEOTIDE SEQUENCE [LARGE SCALE GENOMIC DNA]</scope>
    <source>
        <strain evidence="2 3">AGMB10547</strain>
    </source>
</reference>
<comment type="caution">
    <text evidence="2">The sequence shown here is derived from an EMBL/GenBank/DDBJ whole genome shotgun (WGS) entry which is preliminary data.</text>
</comment>
<dbReference type="Pfam" id="PF20037">
    <property type="entry name" value="DUF6440"/>
    <property type="match status" value="1"/>
</dbReference>
<evidence type="ECO:0000313" key="3">
    <source>
        <dbReference type="Proteomes" id="UP000719942"/>
    </source>
</evidence>
<accession>A0ABS7DN97</accession>
<dbReference type="Proteomes" id="UP000719942">
    <property type="component" value="Unassembled WGS sequence"/>
</dbReference>
<protein>
    <submittedName>
        <fullName evidence="2">Xylan 1,4-beta-xylosidase</fullName>
    </submittedName>
</protein>
<sequence>MKEKRFKVIYSQGTVDVQRILVDTETGVHYLQISNGYAGGLTPLLDRDGRPVVRFVSDDN</sequence>
<evidence type="ECO:0000259" key="1">
    <source>
        <dbReference type="Pfam" id="PF20037"/>
    </source>
</evidence>